<dbReference type="GO" id="GO:0080043">
    <property type="term" value="F:quercetin 3-O-glucosyltransferase activity"/>
    <property type="evidence" value="ECO:0007669"/>
    <property type="project" value="TreeGrafter"/>
</dbReference>
<evidence type="ECO:0000256" key="3">
    <source>
        <dbReference type="RuleBase" id="RU003718"/>
    </source>
</evidence>
<dbReference type="GO" id="GO:0080044">
    <property type="term" value="F:quercetin 7-O-glucosyltransferase activity"/>
    <property type="evidence" value="ECO:0007669"/>
    <property type="project" value="TreeGrafter"/>
</dbReference>
<dbReference type="Proteomes" id="UP001497480">
    <property type="component" value="Unassembled WGS sequence"/>
</dbReference>
<reference evidence="5 6" key="1">
    <citation type="submission" date="2024-03" db="EMBL/GenBank/DDBJ databases">
        <authorList>
            <person name="Martinez-Hernandez J."/>
        </authorList>
    </citation>
    <scope>NUCLEOTIDE SEQUENCE [LARGE SCALE GENOMIC DNA]</scope>
</reference>
<comment type="similarity">
    <text evidence="1 3">Belongs to the UDP-glycosyltransferase family.</text>
</comment>
<dbReference type="SUPFAM" id="SSF53756">
    <property type="entry name" value="UDP-Glycosyltransferase/glycogen phosphorylase"/>
    <property type="match status" value="1"/>
</dbReference>
<evidence type="ECO:0000256" key="4">
    <source>
        <dbReference type="RuleBase" id="RU362057"/>
    </source>
</evidence>
<dbReference type="EMBL" id="CAXHTB010000015">
    <property type="protein sequence ID" value="CAL0321735.1"/>
    <property type="molecule type" value="Genomic_DNA"/>
</dbReference>
<dbReference type="PANTHER" id="PTHR11926:SF1545">
    <property type="entry name" value="GLYCOSYLTRANSFERASE"/>
    <property type="match status" value="1"/>
</dbReference>
<evidence type="ECO:0000313" key="6">
    <source>
        <dbReference type="Proteomes" id="UP001497480"/>
    </source>
</evidence>
<keyword evidence="2 3" id="KW-0808">Transferase</keyword>
<dbReference type="InterPro" id="IPR002213">
    <property type="entry name" value="UDP_glucos_trans"/>
</dbReference>
<keyword evidence="3" id="KW-0328">Glycosyltransferase</keyword>
<evidence type="ECO:0000256" key="1">
    <source>
        <dbReference type="ARBA" id="ARBA00009995"/>
    </source>
</evidence>
<dbReference type="PROSITE" id="PS00375">
    <property type="entry name" value="UDPGT"/>
    <property type="match status" value="1"/>
</dbReference>
<evidence type="ECO:0000256" key="2">
    <source>
        <dbReference type="ARBA" id="ARBA00022679"/>
    </source>
</evidence>
<dbReference type="AlphaFoldDB" id="A0AAV1XKN4"/>
<dbReference type="Gene3D" id="3.40.50.2000">
    <property type="entry name" value="Glycogen Phosphorylase B"/>
    <property type="match status" value="2"/>
</dbReference>
<gene>
    <name evidence="5" type="ORF">LLUT_LOCUS22795</name>
</gene>
<accession>A0AAV1XKN4</accession>
<comment type="caution">
    <text evidence="5">The sequence shown here is derived from an EMBL/GenBank/DDBJ whole genome shotgun (WGS) entry which is preliminary data.</text>
</comment>
<dbReference type="PANTHER" id="PTHR11926">
    <property type="entry name" value="GLUCOSYL/GLUCURONOSYL TRANSFERASES"/>
    <property type="match status" value="1"/>
</dbReference>
<name>A0AAV1XKN4_LUPLU</name>
<dbReference type="FunFam" id="3.40.50.2000:FF:000237">
    <property type="entry name" value="Glycosyltransferase"/>
    <property type="match status" value="1"/>
</dbReference>
<keyword evidence="6" id="KW-1185">Reference proteome</keyword>
<protein>
    <recommendedName>
        <fullName evidence="4">Glycosyltransferase</fullName>
        <ecNumber evidence="4">2.4.1.-</ecNumber>
    </recommendedName>
</protein>
<organism evidence="5 6">
    <name type="scientific">Lupinus luteus</name>
    <name type="common">European yellow lupine</name>
    <dbReference type="NCBI Taxonomy" id="3873"/>
    <lineage>
        <taxon>Eukaryota</taxon>
        <taxon>Viridiplantae</taxon>
        <taxon>Streptophyta</taxon>
        <taxon>Embryophyta</taxon>
        <taxon>Tracheophyta</taxon>
        <taxon>Spermatophyta</taxon>
        <taxon>Magnoliopsida</taxon>
        <taxon>eudicotyledons</taxon>
        <taxon>Gunneridae</taxon>
        <taxon>Pentapetalae</taxon>
        <taxon>rosids</taxon>
        <taxon>fabids</taxon>
        <taxon>Fabales</taxon>
        <taxon>Fabaceae</taxon>
        <taxon>Papilionoideae</taxon>
        <taxon>50 kb inversion clade</taxon>
        <taxon>genistoids sensu lato</taxon>
        <taxon>core genistoids</taxon>
        <taxon>Genisteae</taxon>
        <taxon>Lupinus</taxon>
    </lineage>
</organism>
<dbReference type="InterPro" id="IPR035595">
    <property type="entry name" value="UDP_glycos_trans_CS"/>
</dbReference>
<dbReference type="EC" id="2.4.1.-" evidence="4"/>
<dbReference type="Pfam" id="PF00201">
    <property type="entry name" value="UDPGT"/>
    <property type="match status" value="1"/>
</dbReference>
<proteinExistence type="inferred from homology"/>
<evidence type="ECO:0000313" key="5">
    <source>
        <dbReference type="EMBL" id="CAL0321735.1"/>
    </source>
</evidence>
<sequence>MDKKSKDRRTHCLLLPFPIQSHINPILQFSNLLQQQGVKVTLVSTISYSKNLHKVPSNISFETISDGVDKVGVDEAENYKAYSNIFKKVGTETLCDLIEKLDKQGNHVDCIIYDPFIPWVLEVAKRFEIVGAAYFTQNMNVNSIYYHVYKGKLQVPMIEDKISLHAMPKLQLEDLPSFFLTYEEDSSLIDLLVDQFKNIEQADWILCNTFYELDKEIADWSIKIWPKFRTVGPNIPSMFLNKRYKDEDYCVSQFKTEDCIEWLNDKPNGSVVYVSFGSLASIDEDQMKEIAYALKDSGNYFLWVVRASEDIKLPKDFEKKTNKGLVVKWCSQLKVLAHESIGCFITHCGWNSTLEALCLGVPLIAMPQFSDQTTNAKFIVDVWKIGLRAKFDEKKIVKQEVLNDCIREILESERGKEIKNNAMQLKNLAVKAMDEGGSSHKNITEFLNDLFPLQPTCQELQIIS</sequence>
<dbReference type="CDD" id="cd03784">
    <property type="entry name" value="GT1_Gtf-like"/>
    <property type="match status" value="1"/>
</dbReference>